<evidence type="ECO:0000313" key="3">
    <source>
        <dbReference type="Proteomes" id="UP000198751"/>
    </source>
</evidence>
<evidence type="ECO:0008006" key="4">
    <source>
        <dbReference type="Google" id="ProtNLM"/>
    </source>
</evidence>
<proteinExistence type="predicted"/>
<dbReference type="EMBL" id="LT629779">
    <property type="protein sequence ID" value="SDS93092.1"/>
    <property type="molecule type" value="Genomic_DNA"/>
</dbReference>
<accession>A0A1H1W803</accession>
<gene>
    <name evidence="2" type="ORF">SAMN04489743_1239</name>
</gene>
<evidence type="ECO:0000256" key="1">
    <source>
        <dbReference type="SAM" id="SignalP"/>
    </source>
</evidence>
<evidence type="ECO:0000313" key="2">
    <source>
        <dbReference type="EMBL" id="SDS93092.1"/>
    </source>
</evidence>
<organism evidence="2 3">
    <name type="scientific">Pseudarthrobacter equi</name>
    <dbReference type="NCBI Taxonomy" id="728066"/>
    <lineage>
        <taxon>Bacteria</taxon>
        <taxon>Bacillati</taxon>
        <taxon>Actinomycetota</taxon>
        <taxon>Actinomycetes</taxon>
        <taxon>Micrococcales</taxon>
        <taxon>Micrococcaceae</taxon>
        <taxon>Pseudarthrobacter</taxon>
    </lineage>
</organism>
<dbReference type="Proteomes" id="UP000198751">
    <property type="component" value="Chromosome I"/>
</dbReference>
<dbReference type="PROSITE" id="PS51257">
    <property type="entry name" value="PROKAR_LIPOPROTEIN"/>
    <property type="match status" value="1"/>
</dbReference>
<feature type="signal peptide" evidence="1">
    <location>
        <begin position="1"/>
        <end position="26"/>
    </location>
</feature>
<dbReference type="AlphaFoldDB" id="A0A1H1W803"/>
<sequence>MEPMRRTALGMLAALPLVTLLFTVTACSVTTEDPDYVPPAPLAPMAQLEQAPLANPEDFSGGGEDVLSFATEDRSIVCSLTSARGEHINLPYEENSFSDTANNKLATVPVAHCELATYAEPARGDVKDDCAGTNLGYLGGVALLTPDAARYGECRSGVTQTEATYGPGGSKAGPLLQIRALANGQNLERNGLRCSAYNGGVACGNVSAGVGFFVTPQKYELISAPAPGTATAPADAPKTP</sequence>
<reference evidence="3" key="1">
    <citation type="submission" date="2016-10" db="EMBL/GenBank/DDBJ databases">
        <authorList>
            <person name="Varghese N."/>
            <person name="Submissions S."/>
        </authorList>
    </citation>
    <scope>NUCLEOTIDE SEQUENCE [LARGE SCALE GENOMIC DNA]</scope>
    <source>
        <strain evidence="3">IMMIB L-1606</strain>
    </source>
</reference>
<dbReference type="OrthoDB" id="4944982at2"/>
<dbReference type="RefSeq" id="WP_091718472.1">
    <property type="nucleotide sequence ID" value="NZ_CAUQLD010000011.1"/>
</dbReference>
<keyword evidence="1" id="KW-0732">Signal</keyword>
<keyword evidence="3" id="KW-1185">Reference proteome</keyword>
<feature type="chain" id="PRO_5038966407" description="Lipoprotein" evidence="1">
    <location>
        <begin position="27"/>
        <end position="240"/>
    </location>
</feature>
<protein>
    <recommendedName>
        <fullName evidence="4">Lipoprotein</fullName>
    </recommendedName>
</protein>
<name>A0A1H1W803_9MICC</name>